<dbReference type="EMBL" id="FMHT01000003">
    <property type="protein sequence ID" value="SCL33278.1"/>
    <property type="molecule type" value="Genomic_DNA"/>
</dbReference>
<dbReference type="AlphaFoldDB" id="A0A1C6SUY2"/>
<dbReference type="Proteomes" id="UP000199699">
    <property type="component" value="Unassembled WGS sequence"/>
</dbReference>
<dbReference type="STRING" id="145857.GA0070616_4681"/>
<organism evidence="1 2">
    <name type="scientific">Micromonospora nigra</name>
    <dbReference type="NCBI Taxonomy" id="145857"/>
    <lineage>
        <taxon>Bacteria</taxon>
        <taxon>Bacillati</taxon>
        <taxon>Actinomycetota</taxon>
        <taxon>Actinomycetes</taxon>
        <taxon>Micromonosporales</taxon>
        <taxon>Micromonosporaceae</taxon>
        <taxon>Micromonospora</taxon>
    </lineage>
</organism>
<reference evidence="1 2" key="1">
    <citation type="submission" date="2016-06" db="EMBL/GenBank/DDBJ databases">
        <authorList>
            <person name="Kjaerup R.B."/>
            <person name="Dalgaard T.S."/>
            <person name="Juul-Madsen H.R."/>
        </authorList>
    </citation>
    <scope>NUCLEOTIDE SEQUENCE [LARGE SCALE GENOMIC DNA]</scope>
    <source>
        <strain evidence="1 2">DSM 43818</strain>
    </source>
</reference>
<accession>A0A1C6SUY2</accession>
<gene>
    <name evidence="1" type="ORF">GA0070616_4681</name>
</gene>
<dbReference type="CDD" id="cd07814">
    <property type="entry name" value="SRPBCC_CalC_Aha1-like"/>
    <property type="match status" value="1"/>
</dbReference>
<keyword evidence="2" id="KW-1185">Reference proteome</keyword>
<dbReference type="OrthoDB" id="4483486at2"/>
<dbReference type="Gene3D" id="3.30.530.20">
    <property type="match status" value="1"/>
</dbReference>
<protein>
    <submittedName>
        <fullName evidence="1">Polyketide cyclase / dehydrase and lipid transport</fullName>
    </submittedName>
</protein>
<sequence length="147" mass="16422">MAVVETVIAAPPDRVWAVLADGWTYSDWVVGTAHVRDVDDAWPGVGARLLHRAGPWPFSLEDASTVLECEPQRRLVLRARLWPAGEAVVVFVLEPVEGGTRVSLGEDFAAGPLRWIRTKVNDLVLHLRNRETLDRLADIARRQKDPQ</sequence>
<evidence type="ECO:0000313" key="1">
    <source>
        <dbReference type="EMBL" id="SCL33278.1"/>
    </source>
</evidence>
<proteinExistence type="predicted"/>
<dbReference type="Pfam" id="PF10604">
    <property type="entry name" value="Polyketide_cyc2"/>
    <property type="match status" value="1"/>
</dbReference>
<dbReference type="SUPFAM" id="SSF55961">
    <property type="entry name" value="Bet v1-like"/>
    <property type="match status" value="1"/>
</dbReference>
<evidence type="ECO:0000313" key="2">
    <source>
        <dbReference type="Proteomes" id="UP000199699"/>
    </source>
</evidence>
<dbReference type="InterPro" id="IPR023393">
    <property type="entry name" value="START-like_dom_sf"/>
</dbReference>
<name>A0A1C6SUY2_9ACTN</name>
<dbReference type="InterPro" id="IPR019587">
    <property type="entry name" value="Polyketide_cyclase/dehydratase"/>
</dbReference>